<accession>A0A814MES4</accession>
<comment type="pathway">
    <text evidence="1">Cofactor biosynthesis; NAD(+) biosynthesis.</text>
</comment>
<dbReference type="SUPFAM" id="SSF52402">
    <property type="entry name" value="Adenine nucleotide alpha hydrolases-like"/>
    <property type="match status" value="1"/>
</dbReference>
<proteinExistence type="predicted"/>
<gene>
    <name evidence="7" type="ORF">GPM918_LOCUS17621</name>
    <name evidence="8" type="ORF">SRO942_LOCUS17613</name>
</gene>
<dbReference type="InterPro" id="IPR003694">
    <property type="entry name" value="NAD_synthase"/>
</dbReference>
<keyword evidence="4" id="KW-0067">ATP-binding</keyword>
<dbReference type="InterPro" id="IPR022310">
    <property type="entry name" value="NAD/GMP_synthase"/>
</dbReference>
<dbReference type="EMBL" id="CAJOBC010004885">
    <property type="protein sequence ID" value="CAF3844115.1"/>
    <property type="molecule type" value="Genomic_DNA"/>
</dbReference>
<evidence type="ECO:0000256" key="3">
    <source>
        <dbReference type="ARBA" id="ARBA00022741"/>
    </source>
</evidence>
<dbReference type="GO" id="GO:0004359">
    <property type="term" value="F:glutaminase activity"/>
    <property type="evidence" value="ECO:0007669"/>
    <property type="project" value="InterPro"/>
</dbReference>
<organism evidence="7 9">
    <name type="scientific">Didymodactylos carnosus</name>
    <dbReference type="NCBI Taxonomy" id="1234261"/>
    <lineage>
        <taxon>Eukaryota</taxon>
        <taxon>Metazoa</taxon>
        <taxon>Spiralia</taxon>
        <taxon>Gnathifera</taxon>
        <taxon>Rotifera</taxon>
        <taxon>Eurotatoria</taxon>
        <taxon>Bdelloidea</taxon>
        <taxon>Philodinida</taxon>
        <taxon>Philodinidae</taxon>
        <taxon>Didymodactylos</taxon>
    </lineage>
</organism>
<dbReference type="GO" id="GO:0005524">
    <property type="term" value="F:ATP binding"/>
    <property type="evidence" value="ECO:0007669"/>
    <property type="project" value="UniProtKB-KW"/>
</dbReference>
<evidence type="ECO:0000256" key="5">
    <source>
        <dbReference type="ARBA" id="ARBA00023027"/>
    </source>
</evidence>
<dbReference type="EMBL" id="CAJNOQ010004888">
    <property type="protein sequence ID" value="CAF1077957.1"/>
    <property type="molecule type" value="Genomic_DNA"/>
</dbReference>
<dbReference type="OrthoDB" id="2020662at2759"/>
<dbReference type="Proteomes" id="UP000681722">
    <property type="component" value="Unassembled WGS sequence"/>
</dbReference>
<dbReference type="GO" id="GO:0005737">
    <property type="term" value="C:cytoplasm"/>
    <property type="evidence" value="ECO:0007669"/>
    <property type="project" value="InterPro"/>
</dbReference>
<dbReference type="Gene3D" id="3.40.50.620">
    <property type="entry name" value="HUPs"/>
    <property type="match status" value="1"/>
</dbReference>
<evidence type="ECO:0000313" key="8">
    <source>
        <dbReference type="EMBL" id="CAF3844115.1"/>
    </source>
</evidence>
<sequence>MENNSDTSRGADIQAPLRFIAPCYQNRSYYDQAPVNYHRAFETDDKFLPSDKPNLIDDFNQIIDIYEKKDDDDDSLNYKMKVAEVIGHIVEWIKDYQKANSSIKGFCVGVSGGIDSAVTSTLCAETGLPILLLEMPIHQAKDQVSRAREHINWLKEQYLDKVQSYEIDLTQTFDVIKTTLTHMQENKETELALANTRSRLRMVTLYYYAQLNGYVVVGTGNKVEDFGVGFFTKYGDGGVDISPIADLMKSEVRAVARKLGIIQSIIDAPPTDGLFGDSRTDEDQIGATYDELEWAMNYIDQKSEQILTERQKEVIGIYEQRQKVNHHKMVQIPTCILPAHLKT</sequence>
<dbReference type="UniPathway" id="UPA00253"/>
<evidence type="ECO:0000313" key="9">
    <source>
        <dbReference type="Proteomes" id="UP000663829"/>
    </source>
</evidence>
<evidence type="ECO:0000256" key="4">
    <source>
        <dbReference type="ARBA" id="ARBA00022840"/>
    </source>
</evidence>
<dbReference type="Pfam" id="PF02540">
    <property type="entry name" value="NAD_synthase"/>
    <property type="match status" value="1"/>
</dbReference>
<dbReference type="Proteomes" id="UP000663829">
    <property type="component" value="Unassembled WGS sequence"/>
</dbReference>
<feature type="domain" description="NAD/GMP synthase" evidence="6">
    <location>
        <begin position="86"/>
        <end position="328"/>
    </location>
</feature>
<evidence type="ECO:0000256" key="2">
    <source>
        <dbReference type="ARBA" id="ARBA00022598"/>
    </source>
</evidence>
<dbReference type="CDD" id="cd00553">
    <property type="entry name" value="NAD_synthase"/>
    <property type="match status" value="1"/>
</dbReference>
<dbReference type="GO" id="GO:0003952">
    <property type="term" value="F:NAD+ synthase (glutamine-hydrolyzing) activity"/>
    <property type="evidence" value="ECO:0007669"/>
    <property type="project" value="InterPro"/>
</dbReference>
<dbReference type="AlphaFoldDB" id="A0A814MES4"/>
<dbReference type="PANTHER" id="PTHR23090">
    <property type="entry name" value="NH 3 /GLUTAMINE-DEPENDENT NAD + SYNTHETASE"/>
    <property type="match status" value="1"/>
</dbReference>
<dbReference type="InterPro" id="IPR014729">
    <property type="entry name" value="Rossmann-like_a/b/a_fold"/>
</dbReference>
<evidence type="ECO:0000259" key="6">
    <source>
        <dbReference type="Pfam" id="PF02540"/>
    </source>
</evidence>
<keyword evidence="3" id="KW-0547">Nucleotide-binding</keyword>
<keyword evidence="9" id="KW-1185">Reference proteome</keyword>
<dbReference type="NCBIfam" id="TIGR00552">
    <property type="entry name" value="nadE"/>
    <property type="match status" value="1"/>
</dbReference>
<evidence type="ECO:0000313" key="7">
    <source>
        <dbReference type="EMBL" id="CAF1077957.1"/>
    </source>
</evidence>
<comment type="caution">
    <text evidence="7">The sequence shown here is derived from an EMBL/GenBank/DDBJ whole genome shotgun (WGS) entry which is preliminary data.</text>
</comment>
<keyword evidence="5" id="KW-0520">NAD</keyword>
<evidence type="ECO:0000256" key="1">
    <source>
        <dbReference type="ARBA" id="ARBA00004790"/>
    </source>
</evidence>
<protein>
    <recommendedName>
        <fullName evidence="6">NAD/GMP synthase domain-containing protein</fullName>
    </recommendedName>
</protein>
<name>A0A814MES4_9BILA</name>
<reference evidence="7" key="1">
    <citation type="submission" date="2021-02" db="EMBL/GenBank/DDBJ databases">
        <authorList>
            <person name="Nowell W R."/>
        </authorList>
    </citation>
    <scope>NUCLEOTIDE SEQUENCE</scope>
</reference>
<keyword evidence="2" id="KW-0436">Ligase</keyword>
<dbReference type="PANTHER" id="PTHR23090:SF9">
    <property type="entry name" value="GLUTAMINE-DEPENDENT NAD(+) SYNTHETASE"/>
    <property type="match status" value="1"/>
</dbReference>
<dbReference type="GO" id="GO:0009435">
    <property type="term" value="P:NAD+ biosynthetic process"/>
    <property type="evidence" value="ECO:0007669"/>
    <property type="project" value="UniProtKB-UniPathway"/>
</dbReference>